<dbReference type="AlphaFoldDB" id="F5Z7H4"/>
<reference evidence="2 3" key="1">
    <citation type="journal article" date="2011" name="J. Bacteriol.">
        <title>Complete genome sequence of the polycyclic aromatic hydrocarbon-degrading bacterium Alteromonas sp. strain SN2.</title>
        <authorList>
            <person name="Jin H.M."/>
            <person name="Jeong H."/>
            <person name="Moon E.J."/>
            <person name="Math R.K."/>
            <person name="Lee K."/>
            <person name="Kim H.J."/>
            <person name="Jeon C.O."/>
            <person name="Oh T.K."/>
            <person name="Kim J.F."/>
        </authorList>
    </citation>
    <scope>NUCLEOTIDE SEQUENCE [LARGE SCALE GENOMIC DNA]</scope>
    <source>
        <strain evidence="3">JCM 17741 / KACC 18427 / KCTC 11700BP / SN2</strain>
    </source>
</reference>
<organism evidence="2 3">
    <name type="scientific">Alteromonas naphthalenivorans</name>
    <dbReference type="NCBI Taxonomy" id="715451"/>
    <lineage>
        <taxon>Bacteria</taxon>
        <taxon>Pseudomonadati</taxon>
        <taxon>Pseudomonadota</taxon>
        <taxon>Gammaproteobacteria</taxon>
        <taxon>Alteromonadales</taxon>
        <taxon>Alteromonadaceae</taxon>
        <taxon>Alteromonas/Salinimonas group</taxon>
        <taxon>Alteromonas</taxon>
    </lineage>
</organism>
<evidence type="ECO:0000313" key="2">
    <source>
        <dbReference type="EMBL" id="AEF03017.1"/>
    </source>
</evidence>
<gene>
    <name evidence="2" type="ordered locus">ambt_07420</name>
</gene>
<evidence type="ECO:0000313" key="3">
    <source>
        <dbReference type="Proteomes" id="UP000000683"/>
    </source>
</evidence>
<accession>F5Z7H4</accession>
<protein>
    <submittedName>
        <fullName evidence="2">Uncharacterized protein</fullName>
    </submittedName>
</protein>
<dbReference type="OrthoDB" id="5917250at2"/>
<dbReference type="EMBL" id="CP002339">
    <property type="protein sequence ID" value="AEF03017.1"/>
    <property type="molecule type" value="Genomic_DNA"/>
</dbReference>
<keyword evidence="1" id="KW-0175">Coiled coil</keyword>
<dbReference type="eggNOG" id="ENOG5033Z43">
    <property type="taxonomic scope" value="Bacteria"/>
</dbReference>
<feature type="coiled-coil region" evidence="1">
    <location>
        <begin position="83"/>
        <end position="140"/>
    </location>
</feature>
<keyword evidence="3" id="KW-1185">Reference proteome</keyword>
<dbReference type="HOGENOM" id="CLU_1507515_0_0_6"/>
<dbReference type="Proteomes" id="UP000000683">
    <property type="component" value="Chromosome"/>
</dbReference>
<evidence type="ECO:0000256" key="1">
    <source>
        <dbReference type="SAM" id="Coils"/>
    </source>
</evidence>
<proteinExistence type="predicted"/>
<dbReference type="KEGG" id="alt:ambt_07420"/>
<dbReference type="RefSeq" id="WP_013783957.1">
    <property type="nucleotide sequence ID" value="NC_015554.1"/>
</dbReference>
<sequence length="178" mass="20413">MAKFQKGQTSKSVLLKKKMITQSMVRKSEILNSINHYNEIPDSLTTSKSTISKTMVNKWQDDSLGIISYSYNSSMTEHNASALRQLSVAIEDLNVRLKKSESTNNKDFATKRSRITTHDVNELKRENEDLKSALAEVYRAYMQLLDNLREDEQIDAAYRKLILDQARILGNNRLALIK</sequence>
<name>F5Z7H4_ALTNA</name>